<name>A0A378PRL9_MORBO</name>
<sequence>MTHPVKSYAAFSATTPLAPYAFERRRVIFGVFVIIEDMVVAKNHTAPTHG</sequence>
<evidence type="ECO:0000313" key="2">
    <source>
        <dbReference type="Proteomes" id="UP000254133"/>
    </source>
</evidence>
<dbReference type="AlphaFoldDB" id="A0A378PRL9"/>
<evidence type="ECO:0000313" key="1">
    <source>
        <dbReference type="EMBL" id="STY91226.1"/>
    </source>
</evidence>
<reference evidence="1 2" key="1">
    <citation type="submission" date="2018-06" db="EMBL/GenBank/DDBJ databases">
        <authorList>
            <consortium name="Pathogen Informatics"/>
            <person name="Doyle S."/>
        </authorList>
    </citation>
    <scope>NUCLEOTIDE SEQUENCE [LARGE SCALE GENOMIC DNA]</scope>
    <source>
        <strain evidence="1 2">NCTC9426</strain>
    </source>
</reference>
<accession>A0A378PRL9</accession>
<organism evidence="1 2">
    <name type="scientific">Moraxella bovis</name>
    <dbReference type="NCBI Taxonomy" id="476"/>
    <lineage>
        <taxon>Bacteria</taxon>
        <taxon>Pseudomonadati</taxon>
        <taxon>Pseudomonadota</taxon>
        <taxon>Gammaproteobacteria</taxon>
        <taxon>Moraxellales</taxon>
        <taxon>Moraxellaceae</taxon>
        <taxon>Moraxella</taxon>
    </lineage>
</organism>
<proteinExistence type="predicted"/>
<gene>
    <name evidence="1" type="ORF">NCTC9426_01273</name>
</gene>
<dbReference type="EMBL" id="UGPZ01000002">
    <property type="protein sequence ID" value="STY91226.1"/>
    <property type="molecule type" value="Genomic_DNA"/>
</dbReference>
<dbReference type="RefSeq" id="WP_181879550.1">
    <property type="nucleotide sequence ID" value="NZ_UGPZ01000002.1"/>
</dbReference>
<dbReference type="Proteomes" id="UP000254133">
    <property type="component" value="Unassembled WGS sequence"/>
</dbReference>
<protein>
    <submittedName>
        <fullName evidence="1">Uncharacterized protein</fullName>
    </submittedName>
</protein>